<dbReference type="PANTHER" id="PTHR24305:SF168">
    <property type="entry name" value="P450, PUTATIVE (EUROFUNG)-RELATED"/>
    <property type="match status" value="1"/>
</dbReference>
<dbReference type="AlphaFoldDB" id="A0A2J6SQY6"/>
<name>A0A2J6SQY6_9HELO</name>
<dbReference type="PRINTS" id="PR00463">
    <property type="entry name" value="EP450I"/>
</dbReference>
<dbReference type="GO" id="GO:0032259">
    <property type="term" value="P:methylation"/>
    <property type="evidence" value="ECO:0007669"/>
    <property type="project" value="UniProtKB-KW"/>
</dbReference>
<reference evidence="2 3" key="1">
    <citation type="submission" date="2016-04" db="EMBL/GenBank/DDBJ databases">
        <title>A degradative enzymes factory behind the ericoid mycorrhizal symbiosis.</title>
        <authorList>
            <consortium name="DOE Joint Genome Institute"/>
            <person name="Martino E."/>
            <person name="Morin E."/>
            <person name="Grelet G."/>
            <person name="Kuo A."/>
            <person name="Kohler A."/>
            <person name="Daghino S."/>
            <person name="Barry K."/>
            <person name="Choi C."/>
            <person name="Cichocki N."/>
            <person name="Clum A."/>
            <person name="Copeland A."/>
            <person name="Hainaut M."/>
            <person name="Haridas S."/>
            <person name="Labutti K."/>
            <person name="Lindquist E."/>
            <person name="Lipzen A."/>
            <person name="Khouja H.-R."/>
            <person name="Murat C."/>
            <person name="Ohm R."/>
            <person name="Olson A."/>
            <person name="Spatafora J."/>
            <person name="Veneault-Fourrey C."/>
            <person name="Henrissat B."/>
            <person name="Grigoriev I."/>
            <person name="Martin F."/>
            <person name="Perotto S."/>
        </authorList>
    </citation>
    <scope>NUCLEOTIDE SEQUENCE [LARGE SCALE GENOMIC DNA]</scope>
    <source>
        <strain evidence="2 3">E</strain>
    </source>
</reference>
<dbReference type="CDD" id="cd11060">
    <property type="entry name" value="CYP57A1-like"/>
    <property type="match status" value="1"/>
</dbReference>
<protein>
    <submittedName>
        <fullName evidence="2">Pisatin demethylase</fullName>
    </submittedName>
</protein>
<dbReference type="GO" id="GO:0020037">
    <property type="term" value="F:heme binding"/>
    <property type="evidence" value="ECO:0007669"/>
    <property type="project" value="InterPro"/>
</dbReference>
<dbReference type="SUPFAM" id="SSF48264">
    <property type="entry name" value="Cytochrome P450"/>
    <property type="match status" value="1"/>
</dbReference>
<proteinExistence type="predicted"/>
<dbReference type="EMBL" id="KZ613892">
    <property type="protein sequence ID" value="PMD53191.1"/>
    <property type="molecule type" value="Genomic_DNA"/>
</dbReference>
<accession>A0A2J6SQY6</accession>
<keyword evidence="2" id="KW-0489">Methyltransferase</keyword>
<keyword evidence="3" id="KW-1185">Reference proteome</keyword>
<dbReference type="InterPro" id="IPR001128">
    <property type="entry name" value="Cyt_P450"/>
</dbReference>
<keyword evidence="1" id="KW-0349">Heme</keyword>
<dbReference type="PRINTS" id="PR00385">
    <property type="entry name" value="P450"/>
</dbReference>
<dbReference type="Proteomes" id="UP000235371">
    <property type="component" value="Unassembled WGS sequence"/>
</dbReference>
<dbReference type="GO" id="GO:0008168">
    <property type="term" value="F:methyltransferase activity"/>
    <property type="evidence" value="ECO:0007669"/>
    <property type="project" value="UniProtKB-KW"/>
</dbReference>
<dbReference type="GO" id="GO:0016705">
    <property type="term" value="F:oxidoreductase activity, acting on paired donors, with incorporation or reduction of molecular oxygen"/>
    <property type="evidence" value="ECO:0007669"/>
    <property type="project" value="InterPro"/>
</dbReference>
<keyword evidence="1" id="KW-0408">Iron</keyword>
<dbReference type="RefSeq" id="XP_024730095.1">
    <property type="nucleotide sequence ID" value="XM_024886059.1"/>
</dbReference>
<dbReference type="InParanoid" id="A0A2J6SQY6"/>
<dbReference type="InterPro" id="IPR036396">
    <property type="entry name" value="Cyt_P450_sf"/>
</dbReference>
<feature type="binding site" description="axial binding residue" evidence="1">
    <location>
        <position position="395"/>
    </location>
    <ligand>
        <name>heme</name>
        <dbReference type="ChEBI" id="CHEBI:30413"/>
    </ligand>
    <ligandPart>
        <name>Fe</name>
        <dbReference type="ChEBI" id="CHEBI:18248"/>
    </ligandPart>
</feature>
<keyword evidence="2" id="KW-0808">Transferase</keyword>
<dbReference type="InterPro" id="IPR050121">
    <property type="entry name" value="Cytochrome_P450_monoxygenase"/>
</dbReference>
<sequence length="451" mass="50980">MLGRQALTFTTGPIARVGPNTLVTSSPDLVMRMSAARSLYSKADWYAGSRIPPGQDNIFSQQDEEKHARRRAQMADGFSGKTNPSLEPTIDTHVCSLVDLLRRKYISTADSFKPVDMARKIGFFTMDVITDLAFAKPFGNLKNDKDMHDYIRSTEAMVPIGLRMTAIPALRTLFQTEWISKALFPSDTNEIGIGKLIGMARKLVSERYDINNIDHQDMLSSFIAHGLTESDLVAESVMQILAGGETTATGLRATFLFIITNPRIYATLQAEIDIAVETNGKISSPVIRDKEWRHLAYLQAVIKEGLRVWPPVTGMMSKFSPPKGDEFDIDGERVFIPGGTNIGWASWGIHRNKAVFGEDAELYRPERWLDEGNQERLERMRKVVDLNFGYGKYYCLGRQVALSELHKAIFELFRNFNFEIVNPSRPWKSENVGIWIQSGLWVRVTERKLFT</sequence>
<evidence type="ECO:0000313" key="2">
    <source>
        <dbReference type="EMBL" id="PMD53191.1"/>
    </source>
</evidence>
<dbReference type="Gene3D" id="1.10.630.10">
    <property type="entry name" value="Cytochrome P450"/>
    <property type="match status" value="1"/>
</dbReference>
<comment type="cofactor">
    <cofactor evidence="1">
        <name>heme</name>
        <dbReference type="ChEBI" id="CHEBI:30413"/>
    </cofactor>
</comment>
<dbReference type="GO" id="GO:0005506">
    <property type="term" value="F:iron ion binding"/>
    <property type="evidence" value="ECO:0007669"/>
    <property type="project" value="InterPro"/>
</dbReference>
<gene>
    <name evidence="2" type="ORF">K444DRAFT_656103</name>
</gene>
<keyword evidence="1" id="KW-0479">Metal-binding</keyword>
<dbReference type="STRING" id="1095630.A0A2J6SQY6"/>
<dbReference type="OrthoDB" id="1470350at2759"/>
<dbReference type="InterPro" id="IPR002401">
    <property type="entry name" value="Cyt_P450_E_grp-I"/>
</dbReference>
<evidence type="ECO:0000256" key="1">
    <source>
        <dbReference type="PIRSR" id="PIRSR602401-1"/>
    </source>
</evidence>
<evidence type="ECO:0000313" key="3">
    <source>
        <dbReference type="Proteomes" id="UP000235371"/>
    </source>
</evidence>
<organism evidence="2 3">
    <name type="scientific">Hyaloscypha bicolor E</name>
    <dbReference type="NCBI Taxonomy" id="1095630"/>
    <lineage>
        <taxon>Eukaryota</taxon>
        <taxon>Fungi</taxon>
        <taxon>Dikarya</taxon>
        <taxon>Ascomycota</taxon>
        <taxon>Pezizomycotina</taxon>
        <taxon>Leotiomycetes</taxon>
        <taxon>Helotiales</taxon>
        <taxon>Hyaloscyphaceae</taxon>
        <taxon>Hyaloscypha</taxon>
        <taxon>Hyaloscypha bicolor</taxon>
    </lineage>
</organism>
<dbReference type="GO" id="GO:0004497">
    <property type="term" value="F:monooxygenase activity"/>
    <property type="evidence" value="ECO:0007669"/>
    <property type="project" value="InterPro"/>
</dbReference>
<dbReference type="GeneID" id="36594136"/>
<dbReference type="PANTHER" id="PTHR24305">
    <property type="entry name" value="CYTOCHROME P450"/>
    <property type="match status" value="1"/>
</dbReference>
<dbReference type="Pfam" id="PF00067">
    <property type="entry name" value="p450"/>
    <property type="match status" value="1"/>
</dbReference>